<comment type="similarity">
    <text evidence="1">Belongs to the bacterial solute-binding protein 1 family.</text>
</comment>
<dbReference type="EMBL" id="FZOW01000006">
    <property type="protein sequence ID" value="SNS88341.1"/>
    <property type="molecule type" value="Genomic_DNA"/>
</dbReference>
<organism evidence="4 5">
    <name type="scientific">Rhodococcoides kyotonense</name>
    <dbReference type="NCBI Taxonomy" id="398843"/>
    <lineage>
        <taxon>Bacteria</taxon>
        <taxon>Bacillati</taxon>
        <taxon>Actinomycetota</taxon>
        <taxon>Actinomycetes</taxon>
        <taxon>Mycobacteriales</taxon>
        <taxon>Nocardiaceae</taxon>
        <taxon>Rhodococcoides</taxon>
    </lineage>
</organism>
<dbReference type="STRING" id="398843.A3K89_06905"/>
<dbReference type="PANTHER" id="PTHR43649:SF34">
    <property type="entry name" value="ABC TRANSPORTER PERIPLASMIC-BINDING PROTEIN YCJN-RELATED"/>
    <property type="match status" value="1"/>
</dbReference>
<keyword evidence="3" id="KW-0732">Signal</keyword>
<reference evidence="5" key="1">
    <citation type="submission" date="2017-06" db="EMBL/GenBank/DDBJ databases">
        <authorList>
            <person name="Varghese N."/>
            <person name="Submissions S."/>
        </authorList>
    </citation>
    <scope>NUCLEOTIDE SEQUENCE [LARGE SCALE GENOMIC DNA]</scope>
    <source>
        <strain evidence="5">JCM 23211</strain>
    </source>
</reference>
<keyword evidence="4" id="KW-0762">Sugar transport</keyword>
<dbReference type="PROSITE" id="PS51257">
    <property type="entry name" value="PROKAR_LIPOPROTEIN"/>
    <property type="match status" value="1"/>
</dbReference>
<dbReference type="InterPro" id="IPR006059">
    <property type="entry name" value="SBP"/>
</dbReference>
<dbReference type="Gene3D" id="3.40.190.10">
    <property type="entry name" value="Periplasmic binding protein-like II"/>
    <property type="match status" value="2"/>
</dbReference>
<gene>
    <name evidence="4" type="ORF">SAMN05421642_106205</name>
</gene>
<dbReference type="CDD" id="cd14750">
    <property type="entry name" value="PBP2_TMBP"/>
    <property type="match status" value="1"/>
</dbReference>
<dbReference type="AlphaFoldDB" id="A0A239I4C7"/>
<accession>A0A239I4C7</accession>
<evidence type="ECO:0000313" key="4">
    <source>
        <dbReference type="EMBL" id="SNS88341.1"/>
    </source>
</evidence>
<dbReference type="PANTHER" id="PTHR43649">
    <property type="entry name" value="ARABINOSE-BINDING PROTEIN-RELATED"/>
    <property type="match status" value="1"/>
</dbReference>
<keyword evidence="2" id="KW-0813">Transport</keyword>
<evidence type="ECO:0000313" key="5">
    <source>
        <dbReference type="Proteomes" id="UP000198327"/>
    </source>
</evidence>
<evidence type="ECO:0000256" key="1">
    <source>
        <dbReference type="ARBA" id="ARBA00008520"/>
    </source>
</evidence>
<evidence type="ECO:0000256" key="2">
    <source>
        <dbReference type="ARBA" id="ARBA00022448"/>
    </source>
</evidence>
<keyword evidence="5" id="KW-1185">Reference proteome</keyword>
<dbReference type="InterPro" id="IPR050490">
    <property type="entry name" value="Bact_solute-bd_prot1"/>
</dbReference>
<sequence length="456" mass="48481">MPRQRGPRPRNATRIGVLAAATLIVGPLLTACGSSDGGTPVLSFYTAADGAEQYAQAAEACTAASNGRYKVEQRTLPKSANDQRLQLARRLAGNDNSLDLMTLDVVWTAEFAEAGWALPVPEDLSAELKSGATLEGPLATAEWQDQLYAVPLNSNTQLLWYRPDQVPGGQPPQTWDQMIDEAEANAAQGKPAYIGVQAKQYEGLMVWFNSLLVSAGGQVVADDGTTVTLNDTPEHRAATEKTLEIMKRVATADGHDPSISQTDEATARLGMEAGNSAFQVNYPFVLPGLKENAAAGAVPFLDLTNVPADQQDAKVAEVFRSAPYPAVIPDTPAKVTIGGFNIGVAKTTQHEDLAWEAVACLTNEENQRNNAVNGGVPPVLKSLYSDPEFQAVYPAWEGVLDSIENAAVRPVSPAYQSISILLADALNPPQNIDPVADVDKLAELVSKAVNSEGLIP</sequence>
<proteinExistence type="inferred from homology"/>
<dbReference type="Proteomes" id="UP000198327">
    <property type="component" value="Unassembled WGS sequence"/>
</dbReference>
<dbReference type="SUPFAM" id="SSF53850">
    <property type="entry name" value="Periplasmic binding protein-like II"/>
    <property type="match status" value="1"/>
</dbReference>
<protein>
    <submittedName>
        <fullName evidence="4">Multiple sugar transport system substrate-binding protein</fullName>
    </submittedName>
</protein>
<dbReference type="Pfam" id="PF01547">
    <property type="entry name" value="SBP_bac_1"/>
    <property type="match status" value="1"/>
</dbReference>
<name>A0A239I4C7_9NOCA</name>
<evidence type="ECO:0000256" key="3">
    <source>
        <dbReference type="ARBA" id="ARBA00022729"/>
    </source>
</evidence>